<feature type="region of interest" description="Disordered" evidence="1">
    <location>
        <begin position="154"/>
        <end position="180"/>
    </location>
</feature>
<evidence type="ECO:0000313" key="2">
    <source>
        <dbReference type="EMBL" id="XDV68046.1"/>
    </source>
</evidence>
<dbReference type="GO" id="GO:0019441">
    <property type="term" value="P:L-tryptophan catabolic process to kynurenine"/>
    <property type="evidence" value="ECO:0007669"/>
    <property type="project" value="InterPro"/>
</dbReference>
<proteinExistence type="predicted"/>
<dbReference type="Pfam" id="PF03301">
    <property type="entry name" value="Trp_dioxygenase"/>
    <property type="match status" value="1"/>
</dbReference>
<accession>A0AB39YGC2</accession>
<evidence type="ECO:0000256" key="1">
    <source>
        <dbReference type="SAM" id="MobiDB-lite"/>
    </source>
</evidence>
<name>A0AB39YGC2_9ACTN</name>
<dbReference type="InterPro" id="IPR004981">
    <property type="entry name" value="Trp_2_3_dOase"/>
</dbReference>
<dbReference type="RefSeq" id="WP_369779677.1">
    <property type="nucleotide sequence ID" value="NZ_CP165727.1"/>
</dbReference>
<protein>
    <submittedName>
        <fullName evidence="2">Tryptophan 2,3-dioxygenase family protein</fullName>
    </submittedName>
</protein>
<dbReference type="SUPFAM" id="SSF140959">
    <property type="entry name" value="Indolic compounds 2,3-dioxygenase-like"/>
    <property type="match status" value="1"/>
</dbReference>
<dbReference type="AlphaFoldDB" id="A0AB39YGC2"/>
<gene>
    <name evidence="2" type="ORF">AB5J51_36515</name>
</gene>
<dbReference type="Gene3D" id="1.20.58.480">
    <property type="match status" value="1"/>
</dbReference>
<dbReference type="GO" id="GO:0046872">
    <property type="term" value="F:metal ion binding"/>
    <property type="evidence" value="ECO:0007669"/>
    <property type="project" value="InterPro"/>
</dbReference>
<dbReference type="EMBL" id="CP165727">
    <property type="protein sequence ID" value="XDV68046.1"/>
    <property type="molecule type" value="Genomic_DNA"/>
</dbReference>
<dbReference type="GO" id="GO:0020037">
    <property type="term" value="F:heme binding"/>
    <property type="evidence" value="ECO:0007669"/>
    <property type="project" value="InterPro"/>
</dbReference>
<dbReference type="PANTHER" id="PTHR10138">
    <property type="entry name" value="TRYPTOPHAN 2,3-DIOXYGENASE"/>
    <property type="match status" value="1"/>
</dbReference>
<dbReference type="GO" id="GO:0019442">
    <property type="term" value="P:L-tryptophan catabolic process to acetyl-CoA"/>
    <property type="evidence" value="ECO:0007669"/>
    <property type="project" value="TreeGrafter"/>
</dbReference>
<organism evidence="2">
    <name type="scientific">Streptomyces sp. R33</name>
    <dbReference type="NCBI Taxonomy" id="3238629"/>
    <lineage>
        <taxon>Bacteria</taxon>
        <taxon>Bacillati</taxon>
        <taxon>Actinomycetota</taxon>
        <taxon>Actinomycetes</taxon>
        <taxon>Kitasatosporales</taxon>
        <taxon>Streptomycetaceae</taxon>
        <taxon>Streptomyces</taxon>
    </lineage>
</organism>
<reference evidence="2" key="1">
    <citation type="submission" date="2024-08" db="EMBL/GenBank/DDBJ databases">
        <authorList>
            <person name="Yu S.T."/>
        </authorList>
    </citation>
    <scope>NUCLEOTIDE SEQUENCE</scope>
    <source>
        <strain evidence="2">R33</strain>
    </source>
</reference>
<dbReference type="GO" id="GO:0004833">
    <property type="term" value="F:L-tryptophan 2,3-dioxygenase activity"/>
    <property type="evidence" value="ECO:0007669"/>
    <property type="project" value="InterPro"/>
</dbReference>
<sequence>MAGFREVSRWATGDGLTPELDGISLARAVTEQARRRGKHFLRTKTLVQLSEIRSRNTSGRPFLEAFLHCMLDKHEGRFWNRSYLALPLLELLLDERHSALGPDRLATLLISDVIRFEIEAAATSPGEPGRGRPDPATLRKRLHHALRFVGDQLGATDAEDVPPRPGQGPESRMEDLLPHLPRPPATDAGRWFDVSVQPVYVLHDEYFFIRALQTHEMVFTTISADTQAAVRELRDGHLEAAVERVDHATAMFERAAALFRIVATMRAEQFFAFRQFTQGASAIQSEQYKRFEMGCGAPTASRLQSDAFTNVPAVRAEAEEAGHDSLARACLDIRGEGGFSQAQWTVLDAALGRLESRHQRWKATHRRLAMRMLGDAHGSGYTSGVPYLTECLDNRLFWQLGDVGATASATD</sequence>
<dbReference type="PANTHER" id="PTHR10138:SF0">
    <property type="entry name" value="TRYPTOPHAN 2,3-DIOXYGENASE"/>
    <property type="match status" value="1"/>
</dbReference>
<dbReference type="InterPro" id="IPR037217">
    <property type="entry name" value="Trp/Indoleamine_2_3_dOase-like"/>
</dbReference>